<protein>
    <submittedName>
        <fullName evidence="3">Uncharacterized protein</fullName>
    </submittedName>
</protein>
<feature type="compositionally biased region" description="Acidic residues" evidence="2">
    <location>
        <begin position="662"/>
        <end position="684"/>
    </location>
</feature>
<dbReference type="EMBL" id="MU150231">
    <property type="protein sequence ID" value="KAF9468843.1"/>
    <property type="molecule type" value="Genomic_DNA"/>
</dbReference>
<evidence type="ECO:0000256" key="1">
    <source>
        <dbReference type="SAM" id="Coils"/>
    </source>
</evidence>
<feature type="compositionally biased region" description="Polar residues" evidence="2">
    <location>
        <begin position="71"/>
        <end position="81"/>
    </location>
</feature>
<gene>
    <name evidence="3" type="ORF">BDZ94DRAFT_1279379</name>
</gene>
<accession>A0A9P5YF61</accession>
<reference evidence="3" key="1">
    <citation type="submission" date="2020-11" db="EMBL/GenBank/DDBJ databases">
        <authorList>
            <consortium name="DOE Joint Genome Institute"/>
            <person name="Ahrendt S."/>
            <person name="Riley R."/>
            <person name="Andreopoulos W."/>
            <person name="Labutti K."/>
            <person name="Pangilinan J."/>
            <person name="Ruiz-Duenas F.J."/>
            <person name="Barrasa J.M."/>
            <person name="Sanchez-Garcia M."/>
            <person name="Camarero S."/>
            <person name="Miyauchi S."/>
            <person name="Serrano A."/>
            <person name="Linde D."/>
            <person name="Babiker R."/>
            <person name="Drula E."/>
            <person name="Ayuso-Fernandez I."/>
            <person name="Pacheco R."/>
            <person name="Padilla G."/>
            <person name="Ferreira P."/>
            <person name="Barriuso J."/>
            <person name="Kellner H."/>
            <person name="Castanera R."/>
            <person name="Alfaro M."/>
            <person name="Ramirez L."/>
            <person name="Pisabarro A.G."/>
            <person name="Kuo A."/>
            <person name="Tritt A."/>
            <person name="Lipzen A."/>
            <person name="He G."/>
            <person name="Yan M."/>
            <person name="Ng V."/>
            <person name="Cullen D."/>
            <person name="Martin F."/>
            <person name="Rosso M.-N."/>
            <person name="Henrissat B."/>
            <person name="Hibbett D."/>
            <person name="Martinez A.T."/>
            <person name="Grigoriev I.V."/>
        </authorList>
    </citation>
    <scope>NUCLEOTIDE SEQUENCE</scope>
    <source>
        <strain evidence="3">CBS 247.69</strain>
    </source>
</reference>
<proteinExistence type="predicted"/>
<feature type="region of interest" description="Disordered" evidence="2">
    <location>
        <begin position="662"/>
        <end position="692"/>
    </location>
</feature>
<organism evidence="3 4">
    <name type="scientific">Collybia nuda</name>
    <dbReference type="NCBI Taxonomy" id="64659"/>
    <lineage>
        <taxon>Eukaryota</taxon>
        <taxon>Fungi</taxon>
        <taxon>Dikarya</taxon>
        <taxon>Basidiomycota</taxon>
        <taxon>Agaricomycotina</taxon>
        <taxon>Agaricomycetes</taxon>
        <taxon>Agaricomycetidae</taxon>
        <taxon>Agaricales</taxon>
        <taxon>Tricholomatineae</taxon>
        <taxon>Clitocybaceae</taxon>
        <taxon>Collybia</taxon>
    </lineage>
</organism>
<feature type="coiled-coil region" evidence="1">
    <location>
        <begin position="481"/>
        <end position="515"/>
    </location>
</feature>
<feature type="region of interest" description="Disordered" evidence="2">
    <location>
        <begin position="445"/>
        <end position="477"/>
    </location>
</feature>
<feature type="region of interest" description="Disordered" evidence="2">
    <location>
        <begin position="304"/>
        <end position="415"/>
    </location>
</feature>
<feature type="region of interest" description="Disordered" evidence="2">
    <location>
        <begin position="728"/>
        <end position="747"/>
    </location>
</feature>
<feature type="region of interest" description="Disordered" evidence="2">
    <location>
        <begin position="71"/>
        <end position="125"/>
    </location>
</feature>
<sequence>MDPSPSIVDQGDEFAAKNRFESFKLGKGLPSNMAQKHTHARSHSRNASISSSVSSMSFSISSKSMNAVDVSTLSLPPHNTNPVPPSKRNSHHRRRSSVSTRHESAEMMGVSVPDLPPSTSEDNINFGEKDSIRRRALWALEGKTDVSYSRVEIPELSTPVMEKIMFDFSSKPSVPQGTVPGFGTGLNTLLSNKRDSFKLLASSSSSKDPLHTLVEEEEEEEDDVIQKEAIVLNTGTPVLAQPVTPSVAVIKATPSRPRPANLSLRPLSLTPENLVNAVSGLPTPSLTPSPRIGLKSLALTPSSSIIDDSTKSTNVMTTRQSITPSPASRRLSLNLSIAAHETSSPEDDKPSRRSSISYKSSSSSSSNGVATNYAGLPTPEMTPTSFDRRYSISGSRRSSASSGEEDFFPNHPTQARPLSASEQHFLFKSHNALLARITDLERALSSGRSSGGYSNNGSSRPVSVASDISSSSDYGAIGEPSDEMLRLVTDLKAERDELKRDVDGWRTRVGDMEKQLTIVTGRVEAERRDAWVARSMSGMLEVEKSHLQRKCEEIEKTSADLKEEKQALQKENEHAKQRMFTLEEELKQVKLQLDEERKFKDVNTDIMATPTPRTPESRPRVVAYSLKRGLGFSSVDSNSTTDVEDSFETTHKFGFSLNSVAEEDEALSEEDNGLAGYEDEEDSDVSFNSSSSFGSEADFPRSVSHLKTDFPASVTPVLASHSTLPVPAPLPTAAPRPAHASRASLSKTWTFPKGDQIPVSRADVESDVDKFFGCLEDLEGDNSDGSAPVSPSEYTYEKSKGLFSNGFKYGADNDEYSPFFFPGGVGVVVEDNGLDTVTEEEEDDTQTEVDEEEDMFGDVGGIRITFTPPEAEESFASERSPSPVKPTVPTINFFDDMEEEGSAPFNFGRSVASEVFEAPKVETPQVVVSGPASVLITPPSSDPRSVAPRVVSPSSIPRSKASLRSKFMQPDVRTATPPKVFSTRVFPPGGYASNAFVTPPNKRGGVMPSFIPQPVSSPSPIRSTAATSRQKTAPNLTFFPHPQRKPLTLANNANKNQNISYGAPNGSTFKPQISAMHSTMNACSLRRSSDIHAAYPKRSISEMKSVDLSDHFIHHNISTTPIQEYPVSHDRPPHSSPLAASVAPIATSFSSIMTSPLSGRLSFQTLTNFIPIPWSTSISGFTPASSTGNTAHYSQCPASDSLSTIPLLQAMPAVIPHKRGYVSKEKQLEKLRGRFEREGSMKMRTFIDVCCQKCDDETVFL</sequence>
<keyword evidence="1" id="KW-0175">Coiled coil</keyword>
<evidence type="ECO:0000256" key="2">
    <source>
        <dbReference type="SAM" id="MobiDB-lite"/>
    </source>
</evidence>
<comment type="caution">
    <text evidence="3">The sequence shown here is derived from an EMBL/GenBank/DDBJ whole genome shotgun (WGS) entry which is preliminary data.</text>
</comment>
<feature type="coiled-coil region" evidence="1">
    <location>
        <begin position="544"/>
        <end position="592"/>
    </location>
</feature>
<name>A0A9P5YF61_9AGAR</name>
<keyword evidence="4" id="KW-1185">Reference proteome</keyword>
<feature type="compositionally biased region" description="Low complexity" evidence="2">
    <location>
        <begin position="353"/>
        <end position="366"/>
    </location>
</feature>
<dbReference type="Proteomes" id="UP000807353">
    <property type="component" value="Unassembled WGS sequence"/>
</dbReference>
<evidence type="ECO:0000313" key="4">
    <source>
        <dbReference type="Proteomes" id="UP000807353"/>
    </source>
</evidence>
<feature type="compositionally biased region" description="Polar residues" evidence="2">
    <location>
        <begin position="314"/>
        <end position="335"/>
    </location>
</feature>
<feature type="compositionally biased region" description="Low complexity" evidence="2">
    <location>
        <begin position="304"/>
        <end position="313"/>
    </location>
</feature>
<dbReference type="OrthoDB" id="2528184at2759"/>
<evidence type="ECO:0000313" key="3">
    <source>
        <dbReference type="EMBL" id="KAF9468843.1"/>
    </source>
</evidence>
<feature type="compositionally biased region" description="Low complexity" evidence="2">
    <location>
        <begin position="391"/>
        <end position="402"/>
    </location>
</feature>
<dbReference type="AlphaFoldDB" id="A0A9P5YF61"/>
<feature type="region of interest" description="Disordered" evidence="2">
    <location>
        <begin position="25"/>
        <end position="51"/>
    </location>
</feature>
<feature type="compositionally biased region" description="Low complexity" evidence="2">
    <location>
        <begin position="735"/>
        <end position="744"/>
    </location>
</feature>